<evidence type="ECO:0000256" key="2">
    <source>
        <dbReference type="ARBA" id="ARBA00022448"/>
    </source>
</evidence>
<dbReference type="Pfam" id="PF07715">
    <property type="entry name" value="Plug"/>
    <property type="match status" value="1"/>
</dbReference>
<keyword evidence="8" id="KW-0998">Cell outer membrane</keyword>
<dbReference type="GO" id="GO:0009279">
    <property type="term" value="C:cell outer membrane"/>
    <property type="evidence" value="ECO:0007669"/>
    <property type="project" value="UniProtKB-SubCell"/>
</dbReference>
<feature type="domain" description="TonB-dependent receptor-like beta-barrel" evidence="9">
    <location>
        <begin position="346"/>
        <end position="890"/>
    </location>
</feature>
<dbReference type="PANTHER" id="PTHR30069">
    <property type="entry name" value="TONB-DEPENDENT OUTER MEMBRANE RECEPTOR"/>
    <property type="match status" value="1"/>
</dbReference>
<comment type="subcellular location">
    <subcellularLocation>
        <location evidence="1">Cell outer membrane</location>
        <topology evidence="1">Multi-pass membrane protein</topology>
    </subcellularLocation>
</comment>
<dbReference type="Gene3D" id="2.60.40.1120">
    <property type="entry name" value="Carboxypeptidase-like, regulatory domain"/>
    <property type="match status" value="1"/>
</dbReference>
<protein>
    <submittedName>
        <fullName evidence="11">TonB-dependent receptor</fullName>
    </submittedName>
</protein>
<dbReference type="InterPro" id="IPR039426">
    <property type="entry name" value="TonB-dep_rcpt-like"/>
</dbReference>
<dbReference type="EMBL" id="FAXC01000434">
    <property type="protein sequence ID" value="CUV10555.1"/>
    <property type="molecule type" value="Genomic_DNA"/>
</dbReference>
<dbReference type="GO" id="GO:0015344">
    <property type="term" value="F:siderophore uptake transmembrane transporter activity"/>
    <property type="evidence" value="ECO:0007669"/>
    <property type="project" value="TreeGrafter"/>
</dbReference>
<reference evidence="11" key="1">
    <citation type="submission" date="2015-10" db="EMBL/GenBank/DDBJ databases">
        <authorList>
            <person name="Gilbert D.G."/>
        </authorList>
    </citation>
    <scope>NUCLEOTIDE SEQUENCE</scope>
</reference>
<evidence type="ECO:0000256" key="6">
    <source>
        <dbReference type="ARBA" id="ARBA00023136"/>
    </source>
</evidence>
<dbReference type="Gene3D" id="2.170.130.10">
    <property type="entry name" value="TonB-dependent receptor, plug domain"/>
    <property type="match status" value="1"/>
</dbReference>
<evidence type="ECO:0000313" key="11">
    <source>
        <dbReference type="EMBL" id="CUV10555.1"/>
    </source>
</evidence>
<name>A0A160VID7_9ZZZZ</name>
<dbReference type="PROSITE" id="PS52016">
    <property type="entry name" value="TONB_DEPENDENT_REC_3"/>
    <property type="match status" value="1"/>
</dbReference>
<evidence type="ECO:0000256" key="8">
    <source>
        <dbReference type="ARBA" id="ARBA00023237"/>
    </source>
</evidence>
<organism evidence="11">
    <name type="scientific">hydrothermal vent metagenome</name>
    <dbReference type="NCBI Taxonomy" id="652676"/>
    <lineage>
        <taxon>unclassified sequences</taxon>
        <taxon>metagenomes</taxon>
        <taxon>ecological metagenomes</taxon>
    </lineage>
</organism>
<evidence type="ECO:0000256" key="3">
    <source>
        <dbReference type="ARBA" id="ARBA00022692"/>
    </source>
</evidence>
<gene>
    <name evidence="11" type="ORF">MGWOODY_Mmi1141</name>
</gene>
<keyword evidence="7 11" id="KW-0675">Receptor</keyword>
<feature type="domain" description="TonB-dependent receptor plug" evidence="10">
    <location>
        <begin position="123"/>
        <end position="213"/>
    </location>
</feature>
<dbReference type="Pfam" id="PF00593">
    <property type="entry name" value="TonB_dep_Rec_b-barrel"/>
    <property type="match status" value="1"/>
</dbReference>
<accession>A0A160VID7</accession>
<dbReference type="InterPro" id="IPR008969">
    <property type="entry name" value="CarboxyPept-like_regulatory"/>
</dbReference>
<dbReference type="AlphaFoldDB" id="A0A160VID7"/>
<dbReference type="SUPFAM" id="SSF49464">
    <property type="entry name" value="Carboxypeptidase regulatory domain-like"/>
    <property type="match status" value="1"/>
</dbReference>
<dbReference type="InterPro" id="IPR000531">
    <property type="entry name" value="Beta-barrel_TonB"/>
</dbReference>
<sequence>MRFVRIFLTVFALVGYLFAGLTGKIAGRVTDADGQPLIGCNVIVVGTSMGASTNENGEYYIINLDPGSYDLNFSMIGYAQHSVSDVKVNVDVTTPVSAVLQTEALQMTGVQVTAERPAIENTLTSSKQYIDGSLTTNLAVATVEDVVKTLPGVTEEGGKLHLRGGRSDEAMYLVDGASSMSPIMGGNAIPVNPSIIKELQVITGTFNAEYGQAMSGQFNTVLKEAESGVHATLAMRTSLGQPYFKGDGKDFEDWDVYDEVGKGVFKNAAGETPVAAVAGTDYAKDTSFGGEKTITDVTASVGGNDMGIILTARMYDDAGRLPGIGEDYQSIQGKFSTVHMNNLKLTLEFMNLKRNSFYDPTYDGMKIEGSAGEQMVWDWKYALGQYPRTEETTNQFGISANYVVSPNTHITARFDNLSKVQTDGAKYGDQFIDFETVTNVSEGVNYSGADGPNHTKVLEDTQHSNSWFGLSNVYGHYFNADQSHQTMGLYVTSQANSRHLIKAGVQHRSYNISRKGHDTWFGRTVGYSSSSPRLQTQNIQDVNPTEVAAYVQDQMEFNDMIVNVGLRYDGFNAGAEKGVWDKDSQGNTLWENPTINPFDPGQRRATSMKSKISPRLGLSFPVGDNMAFRIANGTFFQRPAFYDLLENYMVQMDGGTESGYFVYIGNPNLDPMITNTYEMGFQYSMASRLKLDLATYYKDISNWVSSQEVTNIPFVDDGTGYGNPGGWSTSDPYQATHFIYKTSDHFGSVKGIEMSVSRTGNSGLTGMASYTYSVAKGTASDKINSGAGNITQSEGRRKGIMAMTTLYWHRPHVLNGYIDYHTSLGGMFDRIGGNITFNAQSGLPQSARAGAAGAALDERAPGTIDVNARLDATLNLGVVKPTVFLMVENVLNRRNVVMIADPASFFDEASSYKDVASGPRNNLLAYGVPMTMHFGISINY</sequence>
<dbReference type="PANTHER" id="PTHR30069:SF29">
    <property type="entry name" value="HEMOGLOBIN AND HEMOGLOBIN-HAPTOGLOBIN-BINDING PROTEIN 1-RELATED"/>
    <property type="match status" value="1"/>
</dbReference>
<dbReference type="Pfam" id="PF13620">
    <property type="entry name" value="CarboxypepD_reg"/>
    <property type="match status" value="1"/>
</dbReference>
<dbReference type="InterPro" id="IPR012910">
    <property type="entry name" value="Plug_dom"/>
</dbReference>
<evidence type="ECO:0000256" key="4">
    <source>
        <dbReference type="ARBA" id="ARBA00022729"/>
    </source>
</evidence>
<proteinExistence type="predicted"/>
<keyword evidence="2" id="KW-0813">Transport</keyword>
<dbReference type="InterPro" id="IPR037066">
    <property type="entry name" value="Plug_dom_sf"/>
</dbReference>
<evidence type="ECO:0000256" key="5">
    <source>
        <dbReference type="ARBA" id="ARBA00023077"/>
    </source>
</evidence>
<evidence type="ECO:0000256" key="7">
    <source>
        <dbReference type="ARBA" id="ARBA00023170"/>
    </source>
</evidence>
<evidence type="ECO:0000256" key="1">
    <source>
        <dbReference type="ARBA" id="ARBA00004571"/>
    </source>
</evidence>
<evidence type="ECO:0000259" key="10">
    <source>
        <dbReference type="Pfam" id="PF07715"/>
    </source>
</evidence>
<evidence type="ECO:0000259" key="9">
    <source>
        <dbReference type="Pfam" id="PF00593"/>
    </source>
</evidence>
<dbReference type="Gene3D" id="2.40.170.20">
    <property type="entry name" value="TonB-dependent receptor, beta-barrel domain"/>
    <property type="match status" value="1"/>
</dbReference>
<keyword evidence="5" id="KW-0798">TonB box</keyword>
<dbReference type="InterPro" id="IPR036942">
    <property type="entry name" value="Beta-barrel_TonB_sf"/>
</dbReference>
<dbReference type="SUPFAM" id="SSF56935">
    <property type="entry name" value="Porins"/>
    <property type="match status" value="1"/>
</dbReference>
<keyword evidence="4" id="KW-0732">Signal</keyword>
<dbReference type="GO" id="GO:0044718">
    <property type="term" value="P:siderophore transmembrane transport"/>
    <property type="evidence" value="ECO:0007669"/>
    <property type="project" value="TreeGrafter"/>
</dbReference>
<keyword evidence="6" id="KW-0472">Membrane</keyword>
<keyword evidence="3" id="KW-0812">Transmembrane</keyword>